<gene>
    <name evidence="2" type="ORF">NCGR_LOCUS65301</name>
</gene>
<dbReference type="Proteomes" id="UP000604825">
    <property type="component" value="Unassembled WGS sequence"/>
</dbReference>
<name>A0A811SIJ0_9POAL</name>
<dbReference type="EMBL" id="CAJGYO010000155">
    <property type="protein sequence ID" value="CAD6341203.1"/>
    <property type="molecule type" value="Genomic_DNA"/>
</dbReference>
<evidence type="ECO:0000313" key="3">
    <source>
        <dbReference type="Proteomes" id="UP000604825"/>
    </source>
</evidence>
<sequence>MEKSMDSGVLHDDEGGQHRGLVSDVKPASALDLVVNDCSTAIEKVNLEIYSTEGQVKNLADIRATIHSCVQGDGKKPPLCKYSCPPPPEKPCSANETAIVDKLSGVYNAWVATEKFLTELLPPAEVNDKEAPKKYA</sequence>
<feature type="region of interest" description="Disordered" evidence="1">
    <location>
        <begin position="1"/>
        <end position="21"/>
    </location>
</feature>
<reference evidence="2" key="1">
    <citation type="submission" date="2020-10" db="EMBL/GenBank/DDBJ databases">
        <authorList>
            <person name="Han B."/>
            <person name="Lu T."/>
            <person name="Zhao Q."/>
            <person name="Huang X."/>
            <person name="Zhao Y."/>
        </authorList>
    </citation>
    <scope>NUCLEOTIDE SEQUENCE</scope>
</reference>
<evidence type="ECO:0000313" key="2">
    <source>
        <dbReference type="EMBL" id="CAD6341203.1"/>
    </source>
</evidence>
<accession>A0A811SIJ0</accession>
<keyword evidence="3" id="KW-1185">Reference proteome</keyword>
<dbReference type="AlphaFoldDB" id="A0A811SIJ0"/>
<protein>
    <submittedName>
        <fullName evidence="2">Uncharacterized protein</fullName>
    </submittedName>
</protein>
<evidence type="ECO:0000256" key="1">
    <source>
        <dbReference type="SAM" id="MobiDB-lite"/>
    </source>
</evidence>
<proteinExistence type="predicted"/>
<feature type="compositionally biased region" description="Basic and acidic residues" evidence="1">
    <location>
        <begin position="1"/>
        <end position="17"/>
    </location>
</feature>
<dbReference type="OrthoDB" id="717684at2759"/>
<comment type="caution">
    <text evidence="2">The sequence shown here is derived from an EMBL/GenBank/DDBJ whole genome shotgun (WGS) entry which is preliminary data.</text>
</comment>
<organism evidence="2 3">
    <name type="scientific">Miscanthus lutarioriparius</name>
    <dbReference type="NCBI Taxonomy" id="422564"/>
    <lineage>
        <taxon>Eukaryota</taxon>
        <taxon>Viridiplantae</taxon>
        <taxon>Streptophyta</taxon>
        <taxon>Embryophyta</taxon>
        <taxon>Tracheophyta</taxon>
        <taxon>Spermatophyta</taxon>
        <taxon>Magnoliopsida</taxon>
        <taxon>Liliopsida</taxon>
        <taxon>Poales</taxon>
        <taxon>Poaceae</taxon>
        <taxon>PACMAD clade</taxon>
        <taxon>Panicoideae</taxon>
        <taxon>Andropogonodae</taxon>
        <taxon>Andropogoneae</taxon>
        <taxon>Saccharinae</taxon>
        <taxon>Miscanthus</taxon>
    </lineage>
</organism>